<gene>
    <name evidence="3" type="ORF">FHR65_004379</name>
</gene>
<sequence>MTHPLCHEYTRMKAYFCKFIPPRADFLATMSDQEKALMQQHAAFLDQRLAEGVLLAHGPVIDETGGFGLSLYQIADDQDIAAITAQDPIIKHGVGQYAHYPMLHLKARG</sequence>
<dbReference type="RefSeq" id="WP_241235272.1">
    <property type="nucleotide sequence ID" value="NZ_JACIIQ010000035.1"/>
</dbReference>
<dbReference type="EMBL" id="JACIIQ010000035">
    <property type="protein sequence ID" value="MBB5672771.1"/>
    <property type="molecule type" value="Genomic_DNA"/>
</dbReference>
<dbReference type="AlphaFoldDB" id="A0AB73H3K4"/>
<proteinExistence type="inferred from homology"/>
<feature type="domain" description="YCII-related" evidence="2">
    <location>
        <begin position="19"/>
        <end position="102"/>
    </location>
</feature>
<name>A0AB73H3K4_9XANT</name>
<reference evidence="3" key="1">
    <citation type="submission" date="2020-08" db="EMBL/GenBank/DDBJ databases">
        <title>Studying the diversity of plant-associated saprophytic bacteria and their role in host health and plant-pathogen interactions.</title>
        <authorList>
            <person name="Potnis N."/>
        </authorList>
    </citation>
    <scope>NUCLEOTIDE SEQUENCE</scope>
    <source>
        <strain evidence="3">F21</strain>
    </source>
</reference>
<dbReference type="InterPro" id="IPR005545">
    <property type="entry name" value="YCII"/>
</dbReference>
<evidence type="ECO:0000259" key="2">
    <source>
        <dbReference type="Pfam" id="PF03795"/>
    </source>
</evidence>
<dbReference type="Proteomes" id="UP000528595">
    <property type="component" value="Unassembled WGS sequence"/>
</dbReference>
<accession>A0AB73H3K4</accession>
<organism evidence="3">
    <name type="scientific">Xanthomonas arboricola</name>
    <dbReference type="NCBI Taxonomy" id="56448"/>
    <lineage>
        <taxon>Bacteria</taxon>
        <taxon>Pseudomonadati</taxon>
        <taxon>Pseudomonadota</taxon>
        <taxon>Gammaproteobacteria</taxon>
        <taxon>Lysobacterales</taxon>
        <taxon>Lysobacteraceae</taxon>
        <taxon>Xanthomonas</taxon>
    </lineage>
</organism>
<evidence type="ECO:0000313" key="3">
    <source>
        <dbReference type="EMBL" id="MBB5672771.1"/>
    </source>
</evidence>
<evidence type="ECO:0000256" key="1">
    <source>
        <dbReference type="ARBA" id="ARBA00007689"/>
    </source>
</evidence>
<dbReference type="Pfam" id="PF03795">
    <property type="entry name" value="YCII"/>
    <property type="match status" value="1"/>
</dbReference>
<dbReference type="InterPro" id="IPR011008">
    <property type="entry name" value="Dimeric_a/b-barrel"/>
</dbReference>
<dbReference type="SUPFAM" id="SSF54909">
    <property type="entry name" value="Dimeric alpha+beta barrel"/>
    <property type="match status" value="1"/>
</dbReference>
<protein>
    <submittedName>
        <fullName evidence="3">Uncharacterized protein YciI</fullName>
    </submittedName>
</protein>
<comment type="similarity">
    <text evidence="1">Belongs to the YciI family.</text>
</comment>
<comment type="caution">
    <text evidence="3">The sequence shown here is derived from an EMBL/GenBank/DDBJ whole genome shotgun (WGS) entry which is preliminary data.</text>
</comment>